<dbReference type="EMBL" id="POTX01000053">
    <property type="protein sequence ID" value="PZF97766.1"/>
    <property type="molecule type" value="Genomic_DNA"/>
</dbReference>
<evidence type="ECO:0000256" key="5">
    <source>
        <dbReference type="ARBA" id="ARBA00022842"/>
    </source>
</evidence>
<name>A0A2W2DKU3_9ACTN</name>
<dbReference type="GO" id="GO:0007165">
    <property type="term" value="P:signal transduction"/>
    <property type="evidence" value="ECO:0007669"/>
    <property type="project" value="TreeGrafter"/>
</dbReference>
<keyword evidence="3 6" id="KW-0479">Metal-binding</keyword>
<evidence type="ECO:0000256" key="1">
    <source>
        <dbReference type="ARBA" id="ARBA00001033"/>
    </source>
</evidence>
<feature type="binding site" evidence="6">
    <location>
        <position position="97"/>
    </location>
    <ligand>
        <name>Mg(2+)</name>
        <dbReference type="ChEBI" id="CHEBI:18420"/>
        <label>1</label>
        <note>catalytic</note>
    </ligand>
</feature>
<evidence type="ECO:0000256" key="4">
    <source>
        <dbReference type="ARBA" id="ARBA00022801"/>
    </source>
</evidence>
<organism evidence="8 9">
    <name type="scientific">Micromonospora endophytica</name>
    <dbReference type="NCBI Taxonomy" id="515350"/>
    <lineage>
        <taxon>Bacteria</taxon>
        <taxon>Bacillati</taxon>
        <taxon>Actinomycetota</taxon>
        <taxon>Actinomycetes</taxon>
        <taxon>Micromonosporales</taxon>
        <taxon>Micromonosporaceae</taxon>
        <taxon>Micromonospora</taxon>
    </lineage>
</organism>
<reference evidence="8 9" key="1">
    <citation type="submission" date="2018-01" db="EMBL/GenBank/DDBJ databases">
        <title>Draft genome sequence of Jishengella endophytica.</title>
        <authorList>
            <person name="Sahin N."/>
            <person name="Ay H."/>
            <person name="Saygin H."/>
        </authorList>
    </citation>
    <scope>NUCLEOTIDE SEQUENCE [LARGE SCALE GENOMIC DNA]</scope>
    <source>
        <strain evidence="8 9">DSM 45430</strain>
    </source>
</reference>
<dbReference type="GO" id="GO:0046872">
    <property type="term" value="F:metal ion binding"/>
    <property type="evidence" value="ECO:0007669"/>
    <property type="project" value="UniProtKB-KW"/>
</dbReference>
<evidence type="ECO:0000256" key="3">
    <source>
        <dbReference type="ARBA" id="ARBA00022723"/>
    </source>
</evidence>
<dbReference type="PANTHER" id="PTHR20854">
    <property type="entry name" value="INOSITOL MONOPHOSPHATASE"/>
    <property type="match status" value="1"/>
</dbReference>
<evidence type="ECO:0000256" key="6">
    <source>
        <dbReference type="PIRSR" id="PIRSR600760-2"/>
    </source>
</evidence>
<keyword evidence="4 7" id="KW-0378">Hydrolase</keyword>
<feature type="binding site" evidence="6">
    <location>
        <position position="98"/>
    </location>
    <ligand>
        <name>Mg(2+)</name>
        <dbReference type="ChEBI" id="CHEBI:18420"/>
        <label>1</label>
        <note>catalytic</note>
    </ligand>
</feature>
<gene>
    <name evidence="8" type="ORF">C1I93_10745</name>
</gene>
<dbReference type="Gene3D" id="3.30.540.10">
    <property type="entry name" value="Fructose-1,6-Bisphosphatase, subunit A, domain 1"/>
    <property type="match status" value="1"/>
</dbReference>
<dbReference type="PRINTS" id="PR00377">
    <property type="entry name" value="IMPHPHTASES"/>
</dbReference>
<sequence length="274" mass="28850">MDRPAPPPSELLEIAIDVARDAAATAYRMRIEGVSVAATKSTVTDVVTAADRAVERQITDALRRLRPGDAVLGEEYGTADGGTTDAPARVRWIVDPIDGTVNYLYGLPHCAVSIAAELDGAVVAGVVRNIHTGEEWTATAGGGAWRAGERLRCSTETDLGQALVITGFGYDARRRAHQARVVAELIPYVRDIRRLGAAALDLCLVAEGRADAYYEKGLAAWDQAAGGLVAAEAGLRIGGLKGLPPGPEMVIAAPPALYDPLHEHLTRWDAAGGP</sequence>
<dbReference type="Proteomes" id="UP000248627">
    <property type="component" value="Unassembled WGS sequence"/>
</dbReference>
<dbReference type="EC" id="3.1.3.25" evidence="7"/>
<evidence type="ECO:0000313" key="9">
    <source>
        <dbReference type="Proteomes" id="UP000248627"/>
    </source>
</evidence>
<comment type="catalytic activity">
    <reaction evidence="1 7">
        <text>a myo-inositol phosphate + H2O = myo-inositol + phosphate</text>
        <dbReference type="Rhea" id="RHEA:24056"/>
        <dbReference type="ChEBI" id="CHEBI:15377"/>
        <dbReference type="ChEBI" id="CHEBI:17268"/>
        <dbReference type="ChEBI" id="CHEBI:43474"/>
        <dbReference type="ChEBI" id="CHEBI:84139"/>
        <dbReference type="EC" id="3.1.3.25"/>
    </reaction>
</comment>
<comment type="cofactor">
    <cofactor evidence="2 6 7">
        <name>Mg(2+)</name>
        <dbReference type="ChEBI" id="CHEBI:18420"/>
    </cofactor>
</comment>
<comment type="caution">
    <text evidence="8">The sequence shown here is derived from an EMBL/GenBank/DDBJ whole genome shotgun (WGS) entry which is preliminary data.</text>
</comment>
<dbReference type="InterPro" id="IPR033942">
    <property type="entry name" value="IMPase"/>
</dbReference>
<dbReference type="GO" id="GO:0008934">
    <property type="term" value="F:inositol monophosphate 1-phosphatase activity"/>
    <property type="evidence" value="ECO:0007669"/>
    <property type="project" value="InterPro"/>
</dbReference>
<dbReference type="Pfam" id="PF00459">
    <property type="entry name" value="Inositol_P"/>
    <property type="match status" value="1"/>
</dbReference>
<keyword evidence="5 6" id="KW-0460">Magnesium</keyword>
<protein>
    <recommendedName>
        <fullName evidence="7">Inositol-1-monophosphatase</fullName>
        <ecNumber evidence="7">3.1.3.25</ecNumber>
    </recommendedName>
</protein>
<dbReference type="CDD" id="cd01639">
    <property type="entry name" value="IMPase"/>
    <property type="match status" value="1"/>
</dbReference>
<evidence type="ECO:0000256" key="2">
    <source>
        <dbReference type="ARBA" id="ARBA00001946"/>
    </source>
</evidence>
<accession>A0A2W2DKU3</accession>
<comment type="similarity">
    <text evidence="7">Belongs to the inositol monophosphatase superfamily.</text>
</comment>
<dbReference type="RefSeq" id="WP_111243129.1">
    <property type="nucleotide sequence ID" value="NZ_AP023358.1"/>
</dbReference>
<dbReference type="GO" id="GO:0006020">
    <property type="term" value="P:inositol metabolic process"/>
    <property type="evidence" value="ECO:0007669"/>
    <property type="project" value="TreeGrafter"/>
</dbReference>
<dbReference type="InterPro" id="IPR000760">
    <property type="entry name" value="Inositol_monophosphatase-like"/>
</dbReference>
<dbReference type="OrthoDB" id="9772456at2"/>
<proteinExistence type="inferred from homology"/>
<keyword evidence="9" id="KW-1185">Reference proteome</keyword>
<dbReference type="AlphaFoldDB" id="A0A2W2DKU3"/>
<feature type="binding site" evidence="6">
    <location>
        <position position="95"/>
    </location>
    <ligand>
        <name>Mg(2+)</name>
        <dbReference type="ChEBI" id="CHEBI:18420"/>
        <label>1</label>
        <note>catalytic</note>
    </ligand>
</feature>
<dbReference type="PROSITE" id="PS00629">
    <property type="entry name" value="IMP_1"/>
    <property type="match status" value="1"/>
</dbReference>
<evidence type="ECO:0000313" key="8">
    <source>
        <dbReference type="EMBL" id="PZF97766.1"/>
    </source>
</evidence>
<evidence type="ECO:0000256" key="7">
    <source>
        <dbReference type="RuleBase" id="RU364068"/>
    </source>
</evidence>
<dbReference type="Gene3D" id="3.40.190.80">
    <property type="match status" value="1"/>
</dbReference>
<dbReference type="SUPFAM" id="SSF56655">
    <property type="entry name" value="Carbohydrate phosphatase"/>
    <property type="match status" value="1"/>
</dbReference>
<dbReference type="PANTHER" id="PTHR20854:SF4">
    <property type="entry name" value="INOSITOL-1-MONOPHOSPHATASE-RELATED"/>
    <property type="match status" value="1"/>
</dbReference>
<feature type="binding site" evidence="6">
    <location>
        <position position="74"/>
    </location>
    <ligand>
        <name>Mg(2+)</name>
        <dbReference type="ChEBI" id="CHEBI:18420"/>
        <label>1</label>
        <note>catalytic</note>
    </ligand>
</feature>
<dbReference type="InterPro" id="IPR020583">
    <property type="entry name" value="Inositol_monoP_metal-BS"/>
</dbReference>
<feature type="binding site" evidence="6">
    <location>
        <position position="222"/>
    </location>
    <ligand>
        <name>Mg(2+)</name>
        <dbReference type="ChEBI" id="CHEBI:18420"/>
        <label>1</label>
        <note>catalytic</note>
    </ligand>
</feature>